<feature type="signal peptide" evidence="1">
    <location>
        <begin position="1"/>
        <end position="22"/>
    </location>
</feature>
<dbReference type="EMBL" id="BQKV01000065">
    <property type="protein sequence ID" value="GJN65147.1"/>
    <property type="molecule type" value="Genomic_DNA"/>
</dbReference>
<dbReference type="InterPro" id="IPR005151">
    <property type="entry name" value="Tail-specific_protease"/>
</dbReference>
<evidence type="ECO:0000313" key="4">
    <source>
        <dbReference type="Proteomes" id="UP001055185"/>
    </source>
</evidence>
<accession>A0AA37MZ55</accession>
<dbReference type="Pfam" id="PF03572">
    <property type="entry name" value="Peptidase_S41"/>
    <property type="match status" value="1"/>
</dbReference>
<name>A0AA37MZ55_9FIRM</name>
<organism evidence="3 4">
    <name type="scientific">Faecalibacterium gallinarum</name>
    <dbReference type="NCBI Taxonomy" id="2903556"/>
    <lineage>
        <taxon>Bacteria</taxon>
        <taxon>Bacillati</taxon>
        <taxon>Bacillota</taxon>
        <taxon>Clostridia</taxon>
        <taxon>Eubacteriales</taxon>
        <taxon>Oscillospiraceae</taxon>
        <taxon>Faecalibacterium</taxon>
    </lineage>
</organism>
<reference evidence="3" key="1">
    <citation type="journal article" date="2022" name="Int. J. Syst. Evol. Microbiol.">
        <title>Genome-based, phenotypic and chemotaxonomic classification of Faecalibacterium strains: proposal of three novel species Faecalibacterium duncaniae sp. nov., Faecalibacterium hattorii sp. nov. and Faecalibacterium gallinarum sp. nov. .</title>
        <authorList>
            <person name="Sakamoto M."/>
            <person name="Sakurai N."/>
            <person name="Tanno H."/>
            <person name="Iino T."/>
            <person name="Ohkuma M."/>
            <person name="Endo A."/>
        </authorList>
    </citation>
    <scope>NUCLEOTIDE SEQUENCE</scope>
    <source>
        <strain evidence="3">JCM 17207</strain>
    </source>
</reference>
<feature type="chain" id="PRO_5041363833" description="Tail specific protease domain-containing protein" evidence="1">
    <location>
        <begin position="23"/>
        <end position="472"/>
    </location>
</feature>
<comment type="caution">
    <text evidence="3">The sequence shown here is derived from an EMBL/GenBank/DDBJ whole genome shotgun (WGS) entry which is preliminary data.</text>
</comment>
<dbReference type="Proteomes" id="UP001055185">
    <property type="component" value="Unassembled WGS sequence"/>
</dbReference>
<dbReference type="GO" id="GO:0008236">
    <property type="term" value="F:serine-type peptidase activity"/>
    <property type="evidence" value="ECO:0007669"/>
    <property type="project" value="InterPro"/>
</dbReference>
<keyword evidence="1" id="KW-0732">Signal</keyword>
<dbReference type="GO" id="GO:0006508">
    <property type="term" value="P:proteolysis"/>
    <property type="evidence" value="ECO:0007669"/>
    <property type="project" value="InterPro"/>
</dbReference>
<dbReference type="Gene3D" id="3.90.226.10">
    <property type="entry name" value="2-enoyl-CoA Hydratase, Chain A, domain 1"/>
    <property type="match status" value="1"/>
</dbReference>
<dbReference type="RefSeq" id="WP_238317397.1">
    <property type="nucleotide sequence ID" value="NZ_BQKV01000065.1"/>
</dbReference>
<evidence type="ECO:0000259" key="2">
    <source>
        <dbReference type="Pfam" id="PF03572"/>
    </source>
</evidence>
<feature type="domain" description="Tail specific protease" evidence="2">
    <location>
        <begin position="310"/>
        <end position="418"/>
    </location>
</feature>
<dbReference type="PROSITE" id="PS51257">
    <property type="entry name" value="PROKAR_LIPOPROTEIN"/>
    <property type="match status" value="1"/>
</dbReference>
<dbReference type="SUPFAM" id="SSF52096">
    <property type="entry name" value="ClpP/crotonase"/>
    <property type="match status" value="1"/>
</dbReference>
<dbReference type="AlphaFoldDB" id="A0AA37MZ55"/>
<gene>
    <name evidence="3" type="ORF">JCM17207_17720</name>
</gene>
<protein>
    <recommendedName>
        <fullName evidence="2">Tail specific protease domain-containing protein</fullName>
    </recommendedName>
</protein>
<keyword evidence="4" id="KW-1185">Reference proteome</keyword>
<proteinExistence type="predicted"/>
<evidence type="ECO:0000256" key="1">
    <source>
        <dbReference type="SAM" id="SignalP"/>
    </source>
</evidence>
<sequence length="472" mass="52496">MKRSIFVSLSSILLALALAGCAAAPKISQPTLDELMAEVNAQHQSIQQKPIDRWRFIKGTPDEDILEPYRIGEEGFKAFDQDAVITADQAAQDVEYLFGAFAALYGPYDYLGGADVFNAHKAEILAQCAQRESWTAQEFQDLLLDGLTFLPDAHFNINGHRTNLFQVPFFFRETAFYKTDAGYQTAEGKTVESVDNHPELEELFKRSISPEGEIVYYPILLEPREWNDQPQTCSETLTVRYTDGSSETLTAEPFHLYGWENSAGYASNLRGDERIVLTELRETEGIPVFEFDACQTSYTEEIVAGAAAIKDAPIAMLDLRTNGGGNSTVVDRWVAEYCGQTLPGNMTQYSFNVFYGPNNSPSKWVEHENILVVLTGKYSASSAESLVDKIQDLENVLLIGENTGGYFLTSASNKLQLPNSLVSIVMGDGLTIPAYEGEGYYFKEFEGFYPDLWVPAAEAEELAAKLIQHLSR</sequence>
<evidence type="ECO:0000313" key="3">
    <source>
        <dbReference type="EMBL" id="GJN65147.1"/>
    </source>
</evidence>
<dbReference type="InterPro" id="IPR029045">
    <property type="entry name" value="ClpP/crotonase-like_dom_sf"/>
</dbReference>